<accession>A0A2U2ALU9</accession>
<dbReference type="SUPFAM" id="SSF51905">
    <property type="entry name" value="FAD/NAD(P)-binding domain"/>
    <property type="match status" value="2"/>
</dbReference>
<dbReference type="InterPro" id="IPR050446">
    <property type="entry name" value="FAD-oxidoreductase/Apoptosis"/>
</dbReference>
<dbReference type="Proteomes" id="UP000244948">
    <property type="component" value="Unassembled WGS sequence"/>
</dbReference>
<dbReference type="Gene3D" id="3.50.50.60">
    <property type="entry name" value="FAD/NAD(P)-binding domain"/>
    <property type="match status" value="2"/>
</dbReference>
<dbReference type="AlphaFoldDB" id="A0A2U2ALU9"/>
<dbReference type="PRINTS" id="PR00411">
    <property type="entry name" value="PNDRDTASEI"/>
</dbReference>
<keyword evidence="8" id="KW-1185">Reference proteome</keyword>
<dbReference type="PANTHER" id="PTHR43557:SF2">
    <property type="entry name" value="RIESKE DOMAIN-CONTAINING PROTEIN-RELATED"/>
    <property type="match status" value="1"/>
</dbReference>
<dbReference type="GO" id="GO:0016651">
    <property type="term" value="F:oxidoreductase activity, acting on NAD(P)H"/>
    <property type="evidence" value="ECO:0007669"/>
    <property type="project" value="TreeGrafter"/>
</dbReference>
<name>A0A2U2ALU9_9GAMM</name>
<dbReference type="InterPro" id="IPR023753">
    <property type="entry name" value="FAD/NAD-binding_dom"/>
</dbReference>
<dbReference type="RefSeq" id="WP_109235359.1">
    <property type="nucleotide sequence ID" value="NZ_BMXZ01000001.1"/>
</dbReference>
<dbReference type="GO" id="GO:0005737">
    <property type="term" value="C:cytoplasm"/>
    <property type="evidence" value="ECO:0007669"/>
    <property type="project" value="TreeGrafter"/>
</dbReference>
<proteinExistence type="predicted"/>
<comment type="caution">
    <text evidence="7">The sequence shown here is derived from an EMBL/GenBank/DDBJ whole genome shotgun (WGS) entry which is preliminary data.</text>
</comment>
<keyword evidence="2" id="KW-0285">Flavoprotein</keyword>
<dbReference type="Pfam" id="PF14759">
    <property type="entry name" value="Reductase_C"/>
    <property type="match status" value="1"/>
</dbReference>
<dbReference type="EMBL" id="QEWR01000002">
    <property type="protein sequence ID" value="PWD84155.1"/>
    <property type="molecule type" value="Genomic_DNA"/>
</dbReference>
<evidence type="ECO:0000259" key="5">
    <source>
        <dbReference type="Pfam" id="PF07992"/>
    </source>
</evidence>
<keyword evidence="4" id="KW-0560">Oxidoreductase</keyword>
<keyword evidence="3" id="KW-0274">FAD</keyword>
<evidence type="ECO:0000256" key="1">
    <source>
        <dbReference type="ARBA" id="ARBA00001974"/>
    </source>
</evidence>
<dbReference type="PRINTS" id="PR00368">
    <property type="entry name" value="FADPNR"/>
</dbReference>
<organism evidence="7 8">
    <name type="scientific">Ignatzschineria indica</name>
    <dbReference type="NCBI Taxonomy" id="472583"/>
    <lineage>
        <taxon>Bacteria</taxon>
        <taxon>Pseudomonadati</taxon>
        <taxon>Pseudomonadota</taxon>
        <taxon>Gammaproteobacteria</taxon>
        <taxon>Cardiobacteriales</taxon>
        <taxon>Ignatzschineriaceae</taxon>
        <taxon>Ignatzschineria</taxon>
    </lineage>
</organism>
<feature type="domain" description="Reductase C-terminal" evidence="6">
    <location>
        <begin position="316"/>
        <end position="399"/>
    </location>
</feature>
<dbReference type="PANTHER" id="PTHR43557">
    <property type="entry name" value="APOPTOSIS-INDUCING FACTOR 1"/>
    <property type="match status" value="1"/>
</dbReference>
<evidence type="ECO:0000313" key="7">
    <source>
        <dbReference type="EMBL" id="PWD84155.1"/>
    </source>
</evidence>
<gene>
    <name evidence="7" type="ORF">DC082_00990</name>
</gene>
<evidence type="ECO:0000259" key="6">
    <source>
        <dbReference type="Pfam" id="PF14759"/>
    </source>
</evidence>
<dbReference type="InterPro" id="IPR016156">
    <property type="entry name" value="FAD/NAD-linked_Rdtase_dimer_sf"/>
</dbReference>
<evidence type="ECO:0000256" key="2">
    <source>
        <dbReference type="ARBA" id="ARBA00022630"/>
    </source>
</evidence>
<dbReference type="SUPFAM" id="SSF55424">
    <property type="entry name" value="FAD/NAD-linked reductases, dimerisation (C-terminal) domain"/>
    <property type="match status" value="1"/>
</dbReference>
<dbReference type="Gene3D" id="3.30.390.30">
    <property type="match status" value="1"/>
</dbReference>
<protein>
    <submittedName>
        <fullName evidence="7">FAD-dependent oxidoreductase</fullName>
    </submittedName>
</protein>
<reference evidence="7 8" key="1">
    <citation type="journal article" date="2018" name="Genome Announc.">
        <title>Ignatzschineria cameli sp. nov., isolated from necrotic foot tissue of dromedaries (Camelus dromedarius) and associated maggots (Wohlfahrtia species) in Dubai.</title>
        <authorList>
            <person name="Tsang C.C."/>
            <person name="Tang J.Y."/>
            <person name="Fong J.Y."/>
            <person name="Kinne J."/>
            <person name="Lee H.H."/>
            <person name="Joseph M."/>
            <person name="Jose S."/>
            <person name="Schuster R.K."/>
            <person name="Tang Y."/>
            <person name="Sivakumar S."/>
            <person name="Chen J.H."/>
            <person name="Teng J.L."/>
            <person name="Lau S.K."/>
            <person name="Wernery U."/>
            <person name="Woo P.C."/>
        </authorList>
    </citation>
    <scope>NUCLEOTIDE SEQUENCE [LARGE SCALE GENOMIC DNA]</scope>
    <source>
        <strain evidence="7 8">KCTC 22643</strain>
    </source>
</reference>
<comment type="cofactor">
    <cofactor evidence="1">
        <name>FAD</name>
        <dbReference type="ChEBI" id="CHEBI:57692"/>
    </cofactor>
</comment>
<evidence type="ECO:0000256" key="3">
    <source>
        <dbReference type="ARBA" id="ARBA00022827"/>
    </source>
</evidence>
<sequence length="400" mass="44366">MDSIVIIGGGQAAAFAASTLRKEGYEGKLAIISDEDRIFYERPPLSKGILSGEETLDKLYFFDQESIDKLNIEWHKPMRATEIDRQAKVVKTDQGTTLPYDKLIIATGSRPRVPNAQWLTFKNSYTLRTVEDALKLKERLTDGKRLTIIGGGWIGLEVAATANKLGLDVTLFEREDRLCSRSVSPEVSAHLLTLHEAEGTTIILNAKEIEITEESDGILQIQSGDITIEADILLIGAGAEIATELAVAAGLEVKGGIVVDHYGQSSDPDIYAAGDAAIHPLIGFTTQSWAHAQQQAEKVAKAIIGQKDEPYQEVPWIWSDQYHHNIQIMGLPIEEENQLVIREDGDKKCFIHLDKDQKVRSIVAFNEPKAIGVGRFWFRKGAPLDPEQLQNSEIDLMKLR</sequence>
<dbReference type="InterPro" id="IPR036188">
    <property type="entry name" value="FAD/NAD-bd_sf"/>
</dbReference>
<feature type="domain" description="FAD/NAD(P)-binding" evidence="5">
    <location>
        <begin position="3"/>
        <end position="296"/>
    </location>
</feature>
<dbReference type="Pfam" id="PF07992">
    <property type="entry name" value="Pyr_redox_2"/>
    <property type="match status" value="1"/>
</dbReference>
<dbReference type="InterPro" id="IPR028202">
    <property type="entry name" value="Reductase_C"/>
</dbReference>
<evidence type="ECO:0000256" key="4">
    <source>
        <dbReference type="ARBA" id="ARBA00023002"/>
    </source>
</evidence>
<evidence type="ECO:0000313" key="8">
    <source>
        <dbReference type="Proteomes" id="UP000244948"/>
    </source>
</evidence>